<feature type="region of interest" description="Disordered" evidence="1">
    <location>
        <begin position="50"/>
        <end position="92"/>
    </location>
</feature>
<dbReference type="EMBL" id="KN880657">
    <property type="protein sequence ID" value="KIY64046.1"/>
    <property type="molecule type" value="Genomic_DNA"/>
</dbReference>
<accession>A0A0D7B3C8</accession>
<dbReference type="OrthoDB" id="3257429at2759"/>
<sequence length="184" mass="18802">MRALFLGLFGALFASVTAQTVTVEDENGMTVVEVLTTDADGDPSTRTLRTLTDTTTTTDTDTATTTATRTTTTSTTPVGGPQATPDATTGTPHTPIEYQYTTTVDGEVTVLNSVFTPTFAETTPVTAPATGTILSWEEYTSIYKITQGATGGGSAADGAPPRLISTAALSALAGASLIGLTLVL</sequence>
<evidence type="ECO:0000313" key="4">
    <source>
        <dbReference type="Proteomes" id="UP000054007"/>
    </source>
</evidence>
<reference evidence="3 4" key="1">
    <citation type="journal article" date="2015" name="Fungal Genet. Biol.">
        <title>Evolution of novel wood decay mechanisms in Agaricales revealed by the genome sequences of Fistulina hepatica and Cylindrobasidium torrendii.</title>
        <authorList>
            <person name="Floudas D."/>
            <person name="Held B.W."/>
            <person name="Riley R."/>
            <person name="Nagy L.G."/>
            <person name="Koehler G."/>
            <person name="Ransdell A.S."/>
            <person name="Younus H."/>
            <person name="Chow J."/>
            <person name="Chiniquy J."/>
            <person name="Lipzen A."/>
            <person name="Tritt A."/>
            <person name="Sun H."/>
            <person name="Haridas S."/>
            <person name="LaButti K."/>
            <person name="Ohm R.A."/>
            <person name="Kues U."/>
            <person name="Blanchette R.A."/>
            <person name="Grigoriev I.V."/>
            <person name="Minto R.E."/>
            <person name="Hibbett D.S."/>
        </authorList>
    </citation>
    <scope>NUCLEOTIDE SEQUENCE [LARGE SCALE GENOMIC DNA]</scope>
    <source>
        <strain evidence="3 4">FP15055 ss-10</strain>
    </source>
</reference>
<dbReference type="Proteomes" id="UP000054007">
    <property type="component" value="Unassembled WGS sequence"/>
</dbReference>
<dbReference type="STRING" id="1314674.A0A0D7B3C8"/>
<organism evidence="3 4">
    <name type="scientific">Cylindrobasidium torrendii FP15055 ss-10</name>
    <dbReference type="NCBI Taxonomy" id="1314674"/>
    <lineage>
        <taxon>Eukaryota</taxon>
        <taxon>Fungi</taxon>
        <taxon>Dikarya</taxon>
        <taxon>Basidiomycota</taxon>
        <taxon>Agaricomycotina</taxon>
        <taxon>Agaricomycetes</taxon>
        <taxon>Agaricomycetidae</taxon>
        <taxon>Agaricales</taxon>
        <taxon>Marasmiineae</taxon>
        <taxon>Physalacriaceae</taxon>
        <taxon>Cylindrobasidium</taxon>
    </lineage>
</organism>
<protein>
    <submittedName>
        <fullName evidence="3">Uncharacterized protein</fullName>
    </submittedName>
</protein>
<proteinExistence type="predicted"/>
<gene>
    <name evidence="3" type="ORF">CYLTODRAFT_493443</name>
</gene>
<evidence type="ECO:0000313" key="3">
    <source>
        <dbReference type="EMBL" id="KIY64046.1"/>
    </source>
</evidence>
<keyword evidence="2" id="KW-0732">Signal</keyword>
<evidence type="ECO:0000256" key="1">
    <source>
        <dbReference type="SAM" id="MobiDB-lite"/>
    </source>
</evidence>
<name>A0A0D7B3C8_9AGAR</name>
<feature type="chain" id="PRO_5002316919" evidence="2">
    <location>
        <begin position="19"/>
        <end position="184"/>
    </location>
</feature>
<keyword evidence="4" id="KW-1185">Reference proteome</keyword>
<evidence type="ECO:0000256" key="2">
    <source>
        <dbReference type="SAM" id="SignalP"/>
    </source>
</evidence>
<feature type="signal peptide" evidence="2">
    <location>
        <begin position="1"/>
        <end position="18"/>
    </location>
</feature>
<dbReference type="AlphaFoldDB" id="A0A0D7B3C8"/>
<feature type="compositionally biased region" description="Low complexity" evidence="1">
    <location>
        <begin position="50"/>
        <end position="76"/>
    </location>
</feature>